<organism evidence="4 5">
    <name type="scientific">Tetrahymena thermophila (strain SB210)</name>
    <dbReference type="NCBI Taxonomy" id="312017"/>
    <lineage>
        <taxon>Eukaryota</taxon>
        <taxon>Sar</taxon>
        <taxon>Alveolata</taxon>
        <taxon>Ciliophora</taxon>
        <taxon>Intramacronucleata</taxon>
        <taxon>Oligohymenophorea</taxon>
        <taxon>Hymenostomatida</taxon>
        <taxon>Tetrahymenina</taxon>
        <taxon>Tetrahymenidae</taxon>
        <taxon>Tetrahymena</taxon>
    </lineage>
</organism>
<keyword evidence="2" id="KW-1133">Transmembrane helix</keyword>
<evidence type="ECO:0000256" key="3">
    <source>
        <dbReference type="SAM" id="SignalP"/>
    </source>
</evidence>
<sequence length="385" mass="43114">MKQLSFKLILVVGILNFAQGCQIQNCQQCSNDENQCITCNNGYSLSQSQDQCNSSSSSSSPNIGLIIGIVVAIVFGVIICYYCFKKCYNCTKEGATDAGDTQAFSYGPGFGCMGMVDPMNCIVNQYGTNNNNIYCDKEDYYYNVQIYNKFKNLNGKCLDSRNDCDRCAFKLDRKENLFPDWSSQNFEKYKPEKPSKKSFNKAQFASFLTLIPLNVLELNSEELKLAVEQPVLEPIKKHSIDDKLKIQKQESNSNSEQSNDKDETASTSCAFKVRSISLNSECISSRGDEINTEEILSHQSERENDNDQKQNSLSSDEVIICMDTIPSLPISQKCLGLTSKSAANSDAFIIQMNENNNCQIGENQSKENNNKTNVSFDEEAQTLQQ</sequence>
<keyword evidence="2" id="KW-0472">Membrane</keyword>
<feature type="compositionally biased region" description="Acidic residues" evidence="1">
    <location>
        <begin position="376"/>
        <end position="385"/>
    </location>
</feature>
<dbReference type="EMBL" id="GG662464">
    <property type="protein sequence ID" value="EAS03906.2"/>
    <property type="molecule type" value="Genomic_DNA"/>
</dbReference>
<reference evidence="5" key="1">
    <citation type="journal article" date="2006" name="PLoS Biol.">
        <title>Macronuclear genome sequence of the ciliate Tetrahymena thermophila, a model eukaryote.</title>
        <authorList>
            <person name="Eisen J.A."/>
            <person name="Coyne R.S."/>
            <person name="Wu M."/>
            <person name="Wu D."/>
            <person name="Thiagarajan M."/>
            <person name="Wortman J.R."/>
            <person name="Badger J.H."/>
            <person name="Ren Q."/>
            <person name="Amedeo P."/>
            <person name="Jones K.M."/>
            <person name="Tallon L.J."/>
            <person name="Delcher A.L."/>
            <person name="Salzberg S.L."/>
            <person name="Silva J.C."/>
            <person name="Haas B.J."/>
            <person name="Majoros W.H."/>
            <person name="Farzad M."/>
            <person name="Carlton J.M."/>
            <person name="Smith R.K. Jr."/>
            <person name="Garg J."/>
            <person name="Pearlman R.E."/>
            <person name="Karrer K.M."/>
            <person name="Sun L."/>
            <person name="Manning G."/>
            <person name="Elde N.C."/>
            <person name="Turkewitz A.P."/>
            <person name="Asai D.J."/>
            <person name="Wilkes D.E."/>
            <person name="Wang Y."/>
            <person name="Cai H."/>
            <person name="Collins K."/>
            <person name="Stewart B.A."/>
            <person name="Lee S.R."/>
            <person name="Wilamowska K."/>
            <person name="Weinberg Z."/>
            <person name="Ruzzo W.L."/>
            <person name="Wloga D."/>
            <person name="Gaertig J."/>
            <person name="Frankel J."/>
            <person name="Tsao C.-C."/>
            <person name="Gorovsky M.A."/>
            <person name="Keeling P.J."/>
            <person name="Waller R.F."/>
            <person name="Patron N.J."/>
            <person name="Cherry J.M."/>
            <person name="Stover N.A."/>
            <person name="Krieger C.J."/>
            <person name="del Toro C."/>
            <person name="Ryder H.F."/>
            <person name="Williamson S.C."/>
            <person name="Barbeau R.A."/>
            <person name="Hamilton E.P."/>
            <person name="Orias E."/>
        </authorList>
    </citation>
    <scope>NUCLEOTIDE SEQUENCE [LARGE SCALE GENOMIC DNA]</scope>
    <source>
        <strain evidence="5">SB210</strain>
    </source>
</reference>
<dbReference type="AlphaFoldDB" id="I7M3Q6"/>
<dbReference type="Proteomes" id="UP000009168">
    <property type="component" value="Unassembled WGS sequence"/>
</dbReference>
<accession>I7M3Q6</accession>
<dbReference type="KEGG" id="tet:TTHERM_00455450"/>
<feature type="region of interest" description="Disordered" evidence="1">
    <location>
        <begin position="360"/>
        <end position="385"/>
    </location>
</feature>
<feature type="region of interest" description="Disordered" evidence="1">
    <location>
        <begin position="243"/>
        <end position="264"/>
    </location>
</feature>
<name>I7M3Q6_TETTS</name>
<feature type="transmembrane region" description="Helical" evidence="2">
    <location>
        <begin position="63"/>
        <end position="84"/>
    </location>
</feature>
<feature type="signal peptide" evidence="3">
    <location>
        <begin position="1"/>
        <end position="20"/>
    </location>
</feature>
<keyword evidence="2 4" id="KW-0812">Transmembrane</keyword>
<evidence type="ECO:0000313" key="4">
    <source>
        <dbReference type="EMBL" id="EAS03906.2"/>
    </source>
</evidence>
<protein>
    <submittedName>
        <fullName evidence="4">Transmembrane protein, putative</fullName>
    </submittedName>
</protein>
<evidence type="ECO:0000313" key="5">
    <source>
        <dbReference type="Proteomes" id="UP000009168"/>
    </source>
</evidence>
<proteinExistence type="predicted"/>
<dbReference type="PROSITE" id="PS51257">
    <property type="entry name" value="PROKAR_LIPOPROTEIN"/>
    <property type="match status" value="1"/>
</dbReference>
<dbReference type="InParanoid" id="I7M3Q6"/>
<evidence type="ECO:0000256" key="2">
    <source>
        <dbReference type="SAM" id="Phobius"/>
    </source>
</evidence>
<feature type="chain" id="PRO_5003712229" evidence="3">
    <location>
        <begin position="21"/>
        <end position="385"/>
    </location>
</feature>
<dbReference type="GeneID" id="7823414"/>
<dbReference type="RefSeq" id="XP_001024151.2">
    <property type="nucleotide sequence ID" value="XM_001024151.3"/>
</dbReference>
<keyword evidence="5" id="KW-1185">Reference proteome</keyword>
<gene>
    <name evidence="4" type="ORF">TTHERM_00455450</name>
</gene>
<evidence type="ECO:0000256" key="1">
    <source>
        <dbReference type="SAM" id="MobiDB-lite"/>
    </source>
</evidence>
<keyword evidence="3" id="KW-0732">Signal</keyword>